<comment type="caution">
    <text evidence="8">The sequence shown here is derived from an EMBL/GenBank/DDBJ whole genome shotgun (WGS) entry which is preliminary data.</text>
</comment>
<feature type="region of interest" description="Disordered" evidence="5">
    <location>
        <begin position="79"/>
        <end position="106"/>
    </location>
</feature>
<feature type="transmembrane region" description="Helical" evidence="6">
    <location>
        <begin position="49"/>
        <end position="70"/>
    </location>
</feature>
<keyword evidence="9" id="KW-1185">Reference proteome</keyword>
<evidence type="ECO:0000313" key="8">
    <source>
        <dbReference type="EMBL" id="MBM7555942.1"/>
    </source>
</evidence>
<organism evidence="8 9">
    <name type="scientific">Halanaerobacter jeridensis</name>
    <dbReference type="NCBI Taxonomy" id="706427"/>
    <lineage>
        <taxon>Bacteria</taxon>
        <taxon>Bacillati</taxon>
        <taxon>Bacillota</taxon>
        <taxon>Clostridia</taxon>
        <taxon>Halanaerobiales</taxon>
        <taxon>Halobacteroidaceae</taxon>
        <taxon>Halanaerobacter</taxon>
    </lineage>
</organism>
<evidence type="ECO:0000256" key="4">
    <source>
        <dbReference type="ARBA" id="ARBA00023136"/>
    </source>
</evidence>
<keyword evidence="3 6" id="KW-1133">Transmembrane helix</keyword>
<dbReference type="Pfam" id="PF06803">
    <property type="entry name" value="DUF1232"/>
    <property type="match status" value="1"/>
</dbReference>
<evidence type="ECO:0000256" key="5">
    <source>
        <dbReference type="SAM" id="MobiDB-lite"/>
    </source>
</evidence>
<dbReference type="Proteomes" id="UP000774000">
    <property type="component" value="Unassembled WGS sequence"/>
</dbReference>
<feature type="compositionally biased region" description="Acidic residues" evidence="5">
    <location>
        <begin position="89"/>
        <end position="106"/>
    </location>
</feature>
<comment type="subcellular location">
    <subcellularLocation>
        <location evidence="1">Endomembrane system</location>
        <topology evidence="1">Multi-pass membrane protein</topology>
    </subcellularLocation>
</comment>
<feature type="domain" description="DUF1232" evidence="7">
    <location>
        <begin position="31"/>
        <end position="62"/>
    </location>
</feature>
<proteinExistence type="predicted"/>
<keyword evidence="4 6" id="KW-0472">Membrane</keyword>
<evidence type="ECO:0000256" key="6">
    <source>
        <dbReference type="SAM" id="Phobius"/>
    </source>
</evidence>
<evidence type="ECO:0000256" key="2">
    <source>
        <dbReference type="ARBA" id="ARBA00022692"/>
    </source>
</evidence>
<accession>A0A938XNW1</accession>
<evidence type="ECO:0000256" key="3">
    <source>
        <dbReference type="ARBA" id="ARBA00022989"/>
    </source>
</evidence>
<protein>
    <submittedName>
        <fullName evidence="8">Uncharacterized membrane protein YkvA (DUF1232 family)</fullName>
    </submittedName>
</protein>
<dbReference type="InterPro" id="IPR010652">
    <property type="entry name" value="DUF1232"/>
</dbReference>
<reference evidence="8" key="1">
    <citation type="submission" date="2021-01" db="EMBL/GenBank/DDBJ databases">
        <title>Genomic Encyclopedia of Type Strains, Phase IV (KMG-IV): sequencing the most valuable type-strain genomes for metagenomic binning, comparative biology and taxonomic classification.</title>
        <authorList>
            <person name="Goeker M."/>
        </authorList>
    </citation>
    <scope>NUCLEOTIDE SEQUENCE</scope>
    <source>
        <strain evidence="8">DSM 23230</strain>
    </source>
</reference>
<evidence type="ECO:0000256" key="1">
    <source>
        <dbReference type="ARBA" id="ARBA00004127"/>
    </source>
</evidence>
<sequence length="106" mass="12658">MNKLQKLRSIMKNIKLAYQYLKDPQVSLFNKGLAIFPLLYIVFPFDFDFFPVIGWLDDTLVAVVIWSYILNKIKEQKYTSEKKEKTGDEENNDVDYEFKDDEYDVK</sequence>
<keyword evidence="2 6" id="KW-0812">Transmembrane</keyword>
<name>A0A938XNW1_9FIRM</name>
<dbReference type="EMBL" id="JAFBDQ010000003">
    <property type="protein sequence ID" value="MBM7555942.1"/>
    <property type="molecule type" value="Genomic_DNA"/>
</dbReference>
<feature type="compositionally biased region" description="Basic and acidic residues" evidence="5">
    <location>
        <begin position="79"/>
        <end position="88"/>
    </location>
</feature>
<dbReference type="AlphaFoldDB" id="A0A938XNW1"/>
<evidence type="ECO:0000313" key="9">
    <source>
        <dbReference type="Proteomes" id="UP000774000"/>
    </source>
</evidence>
<dbReference type="RefSeq" id="WP_204700652.1">
    <property type="nucleotide sequence ID" value="NZ_JAFBDQ010000003.1"/>
</dbReference>
<feature type="transmembrane region" description="Helical" evidence="6">
    <location>
        <begin position="21"/>
        <end position="43"/>
    </location>
</feature>
<gene>
    <name evidence="8" type="ORF">JOC47_000776</name>
</gene>
<dbReference type="GO" id="GO:0012505">
    <property type="term" value="C:endomembrane system"/>
    <property type="evidence" value="ECO:0007669"/>
    <property type="project" value="UniProtKB-SubCell"/>
</dbReference>
<evidence type="ECO:0000259" key="7">
    <source>
        <dbReference type="Pfam" id="PF06803"/>
    </source>
</evidence>